<evidence type="ECO:0000256" key="1">
    <source>
        <dbReference type="ARBA" id="ARBA00006484"/>
    </source>
</evidence>
<dbReference type="PANTHER" id="PTHR24320">
    <property type="entry name" value="RETINOL DEHYDROGENASE"/>
    <property type="match status" value="1"/>
</dbReference>
<keyword evidence="2" id="KW-0560">Oxidoreductase</keyword>
<evidence type="ECO:0000313" key="3">
    <source>
        <dbReference type="EMBL" id="PFH62180.1"/>
    </source>
</evidence>
<protein>
    <submittedName>
        <fullName evidence="3">Uncharacterized protein</fullName>
    </submittedName>
</protein>
<dbReference type="GO" id="GO:0016491">
    <property type="term" value="F:oxidoreductase activity"/>
    <property type="evidence" value="ECO:0007669"/>
    <property type="project" value="UniProtKB-KW"/>
</dbReference>
<dbReference type="STRING" id="268505.A0A2A9PMT2"/>
<dbReference type="Pfam" id="PF00106">
    <property type="entry name" value="adh_short"/>
    <property type="match status" value="1"/>
</dbReference>
<dbReference type="Proteomes" id="UP000037136">
    <property type="component" value="Unassembled WGS sequence"/>
</dbReference>
<organism evidence="3 4">
    <name type="scientific">Ophiocordyceps unilateralis</name>
    <name type="common">Zombie-ant fungus</name>
    <name type="synonym">Torrubia unilateralis</name>
    <dbReference type="NCBI Taxonomy" id="268505"/>
    <lineage>
        <taxon>Eukaryota</taxon>
        <taxon>Fungi</taxon>
        <taxon>Dikarya</taxon>
        <taxon>Ascomycota</taxon>
        <taxon>Pezizomycotina</taxon>
        <taxon>Sordariomycetes</taxon>
        <taxon>Hypocreomycetidae</taxon>
        <taxon>Hypocreales</taxon>
        <taxon>Ophiocordycipitaceae</taxon>
        <taxon>Ophiocordyceps</taxon>
    </lineage>
</organism>
<reference evidence="3 4" key="2">
    <citation type="journal article" date="2017" name="Sci. Rep.">
        <title>Ant-infecting Ophiocordyceps genomes reveal a high diversity of potential behavioral manipulation genes and a possible major role for enterotoxins.</title>
        <authorList>
            <person name="de Bekker C."/>
            <person name="Ohm R.A."/>
            <person name="Evans H.C."/>
            <person name="Brachmann A."/>
            <person name="Hughes D.P."/>
        </authorList>
    </citation>
    <scope>NUCLEOTIDE SEQUENCE [LARGE SCALE GENOMIC DNA]</scope>
    <source>
        <strain evidence="3 4">SC16a</strain>
    </source>
</reference>
<dbReference type="SUPFAM" id="SSF51735">
    <property type="entry name" value="NAD(P)-binding Rossmann-fold domains"/>
    <property type="match status" value="1"/>
</dbReference>
<evidence type="ECO:0000313" key="4">
    <source>
        <dbReference type="Proteomes" id="UP000037136"/>
    </source>
</evidence>
<accession>A0A2A9PMT2</accession>
<evidence type="ECO:0000256" key="2">
    <source>
        <dbReference type="ARBA" id="ARBA00023002"/>
    </source>
</evidence>
<dbReference type="InterPro" id="IPR002347">
    <property type="entry name" value="SDR_fam"/>
</dbReference>
<dbReference type="InterPro" id="IPR036291">
    <property type="entry name" value="NAD(P)-bd_dom_sf"/>
</dbReference>
<dbReference type="AlphaFoldDB" id="A0A2A9PMT2"/>
<gene>
    <name evidence="3" type="ORF">XA68_14721</name>
</gene>
<comment type="similarity">
    <text evidence="1">Belongs to the short-chain dehydrogenases/reductases (SDR) family.</text>
</comment>
<dbReference type="PANTHER" id="PTHR24320:SF281">
    <property type="entry name" value="SHORT CHAIN DEHYDROGENASE_REDUCTASE FAMILY PROTEIN (AFU_ORTHOLOGUE AFUA_5G14310)"/>
    <property type="match status" value="1"/>
</dbReference>
<sequence length="340" mass="37299">MPSTLLTLYLQEVLQKMAGFEEVHLENLTGRTAIVTGGSLGIGYEVSRALAHAGCKVIMVSRSRKNGDSAIDKIRQESPDADIDWRECDMGNLSQIKSVFSSIRDSLQRLDYLVLSAGIVADQYSIGIDGIERIFGVNYLGHYYVTNQLWPILRKTCRMSGVASPRVVAVSSSAHRVCRSDLKFTSLDDINNSNLSPSVFYGRTKLALILFAKFGLVDKVIKPAGDSIYALSVHPGLVNTAILNQFKDTYPGITGQVISYALKAMGRDAKQGAYSTLWALTASEVEEKQQNGAYYTDPAKLGKESSLVSDQQLGNDLWELSEKLISDKLGKDALVDWRAS</sequence>
<dbReference type="Gene3D" id="3.40.50.720">
    <property type="entry name" value="NAD(P)-binding Rossmann-like Domain"/>
    <property type="match status" value="1"/>
</dbReference>
<name>A0A2A9PMT2_OPHUN</name>
<comment type="caution">
    <text evidence="3">The sequence shown here is derived from an EMBL/GenBank/DDBJ whole genome shotgun (WGS) entry which is preliminary data.</text>
</comment>
<dbReference type="EMBL" id="LAZP02000038">
    <property type="protein sequence ID" value="PFH62180.1"/>
    <property type="molecule type" value="Genomic_DNA"/>
</dbReference>
<dbReference type="PRINTS" id="PR00081">
    <property type="entry name" value="GDHRDH"/>
</dbReference>
<reference evidence="3 4" key="1">
    <citation type="journal article" date="2015" name="BMC Genomics">
        <title>Gene expression during zombie ant biting behavior reflects the complexity underlying fungal parasitic behavioral manipulation.</title>
        <authorList>
            <person name="de Bekker C."/>
            <person name="Ohm R.A."/>
            <person name="Loreto R.G."/>
            <person name="Sebastian A."/>
            <person name="Albert I."/>
            <person name="Merrow M."/>
            <person name="Brachmann A."/>
            <person name="Hughes D.P."/>
        </authorList>
    </citation>
    <scope>NUCLEOTIDE SEQUENCE [LARGE SCALE GENOMIC DNA]</scope>
    <source>
        <strain evidence="3 4">SC16a</strain>
    </source>
</reference>
<keyword evidence="4" id="KW-1185">Reference proteome</keyword>
<dbReference type="OrthoDB" id="191139at2759"/>
<proteinExistence type="inferred from homology"/>